<dbReference type="Gene3D" id="1.20.120.450">
    <property type="entry name" value="dinb family like domain"/>
    <property type="match status" value="1"/>
</dbReference>
<dbReference type="OrthoDB" id="4548523at2"/>
<dbReference type="RefSeq" id="WP_152778659.1">
    <property type="nucleotide sequence ID" value="NZ_VJZC01001049.1"/>
</dbReference>
<dbReference type="SUPFAM" id="SSF109854">
    <property type="entry name" value="DinB/YfiT-like putative metalloenzymes"/>
    <property type="match status" value="1"/>
</dbReference>
<name>A0A5N8Y068_9ACTN</name>
<keyword evidence="2" id="KW-1185">Reference proteome</keyword>
<protein>
    <submittedName>
        <fullName evidence="1">DinB family protein</fullName>
    </submittedName>
</protein>
<proteinExistence type="predicted"/>
<dbReference type="Pfam" id="PF04978">
    <property type="entry name" value="MST"/>
    <property type="match status" value="1"/>
</dbReference>
<dbReference type="InterPro" id="IPR007061">
    <property type="entry name" value="MST-like"/>
</dbReference>
<dbReference type="InterPro" id="IPR034660">
    <property type="entry name" value="DinB/YfiT-like"/>
</dbReference>
<evidence type="ECO:0000313" key="2">
    <source>
        <dbReference type="Proteomes" id="UP000400924"/>
    </source>
</evidence>
<dbReference type="Proteomes" id="UP000400924">
    <property type="component" value="Unassembled WGS sequence"/>
</dbReference>
<reference evidence="1 2" key="1">
    <citation type="submission" date="2019-07" db="EMBL/GenBank/DDBJ databases">
        <title>New species of Amycolatopsis and Streptomyces.</title>
        <authorList>
            <person name="Duangmal K."/>
            <person name="Teo W.F.A."/>
            <person name="Lipun K."/>
        </authorList>
    </citation>
    <scope>NUCLEOTIDE SEQUENCE [LARGE SCALE GENOMIC DNA]</scope>
    <source>
        <strain evidence="1 2">NBRC 106415</strain>
    </source>
</reference>
<comment type="caution">
    <text evidence="1">The sequence shown here is derived from an EMBL/GenBank/DDBJ whole genome shotgun (WGS) entry which is preliminary data.</text>
</comment>
<gene>
    <name evidence="1" type="ORF">FNH08_50025</name>
</gene>
<dbReference type="AlphaFoldDB" id="A0A5N8Y068"/>
<evidence type="ECO:0000313" key="1">
    <source>
        <dbReference type="EMBL" id="MPY64997.1"/>
    </source>
</evidence>
<feature type="non-terminal residue" evidence="1">
    <location>
        <position position="1"/>
    </location>
</feature>
<organism evidence="1 2">
    <name type="scientific">Streptomyces spongiae</name>
    <dbReference type="NCBI Taxonomy" id="565072"/>
    <lineage>
        <taxon>Bacteria</taxon>
        <taxon>Bacillati</taxon>
        <taxon>Actinomycetota</taxon>
        <taxon>Actinomycetes</taxon>
        <taxon>Kitasatosporales</taxon>
        <taxon>Streptomycetaceae</taxon>
        <taxon>Streptomyces</taxon>
    </lineage>
</organism>
<accession>A0A5N8Y068</accession>
<dbReference type="EMBL" id="VJZC01001049">
    <property type="protein sequence ID" value="MPY64997.1"/>
    <property type="molecule type" value="Genomic_DNA"/>
</dbReference>
<sequence length="170" mass="18628">PQTLPDGRPIPLLTGDERPMLESWLAFHRATLALKCAGLDDAQLRTASAEPSELTLLGLVQHLAEVERTWFQRVLAGKADAPHLFGPTGFQLAPDRGIDEALAVWREEVARGEELSAARSLDDTGRIVDGPMAGLEVSLRWILIHMIEEYARHNGHADIVRERIDGVAGA</sequence>